<proteinExistence type="inferred from homology"/>
<organism evidence="9 10">
    <name type="scientific">Calditerrivibrio nitroreducens</name>
    <dbReference type="NCBI Taxonomy" id="477976"/>
    <lineage>
        <taxon>Bacteria</taxon>
        <taxon>Pseudomonadati</taxon>
        <taxon>Deferribacterota</taxon>
        <taxon>Deferribacteres</taxon>
        <taxon>Deferribacterales</taxon>
        <taxon>Calditerrivibrionaceae</taxon>
    </lineage>
</organism>
<evidence type="ECO:0000256" key="2">
    <source>
        <dbReference type="ARBA" id="ARBA00006929"/>
    </source>
</evidence>
<dbReference type="Pfam" id="PF02107">
    <property type="entry name" value="FlgH"/>
    <property type="match status" value="1"/>
</dbReference>
<feature type="signal peptide" evidence="8">
    <location>
        <begin position="1"/>
        <end position="29"/>
    </location>
</feature>
<dbReference type="PRINTS" id="PR01008">
    <property type="entry name" value="FLGLRINGFLGH"/>
</dbReference>
<keyword evidence="6 7" id="KW-0998">Cell outer membrane</keyword>
<dbReference type="InterPro" id="IPR000527">
    <property type="entry name" value="Flag_Lring"/>
</dbReference>
<dbReference type="Proteomes" id="UP000242881">
    <property type="component" value="Unassembled WGS sequence"/>
</dbReference>
<dbReference type="GO" id="GO:0071973">
    <property type="term" value="P:bacterial-type flagellum-dependent cell motility"/>
    <property type="evidence" value="ECO:0007669"/>
    <property type="project" value="InterPro"/>
</dbReference>
<evidence type="ECO:0000313" key="10">
    <source>
        <dbReference type="Proteomes" id="UP000242881"/>
    </source>
</evidence>
<feature type="chain" id="PRO_5014339723" description="Flagellar L-ring protein" evidence="8">
    <location>
        <begin position="30"/>
        <end position="244"/>
    </location>
</feature>
<evidence type="ECO:0000256" key="5">
    <source>
        <dbReference type="ARBA" id="ARBA00023143"/>
    </source>
</evidence>
<evidence type="ECO:0000256" key="3">
    <source>
        <dbReference type="ARBA" id="ARBA00022729"/>
    </source>
</evidence>
<comment type="function">
    <text evidence="1 7">Assembles around the rod to form the L-ring and probably protects the motor/basal body from shearing forces during rotation.</text>
</comment>
<keyword evidence="9" id="KW-0282">Flagellum</keyword>
<accession>A0A2J6WGA8</accession>
<dbReference type="GO" id="GO:0009427">
    <property type="term" value="C:bacterial-type flagellum basal body, distal rod, L ring"/>
    <property type="evidence" value="ECO:0007669"/>
    <property type="project" value="InterPro"/>
</dbReference>
<dbReference type="EMBL" id="PNIN01000076">
    <property type="protein sequence ID" value="PMP69347.1"/>
    <property type="molecule type" value="Genomic_DNA"/>
</dbReference>
<protein>
    <recommendedName>
        <fullName evidence="7">Flagellar L-ring protein</fullName>
    </recommendedName>
    <alternativeName>
        <fullName evidence="7">Basal body L-ring protein</fullName>
    </alternativeName>
</protein>
<comment type="caution">
    <text evidence="9">The sequence shown here is derived from an EMBL/GenBank/DDBJ whole genome shotgun (WGS) entry which is preliminary data.</text>
</comment>
<evidence type="ECO:0000256" key="8">
    <source>
        <dbReference type="SAM" id="SignalP"/>
    </source>
</evidence>
<evidence type="ECO:0000256" key="4">
    <source>
        <dbReference type="ARBA" id="ARBA00023136"/>
    </source>
</evidence>
<keyword evidence="7" id="KW-0449">Lipoprotein</keyword>
<evidence type="ECO:0000256" key="6">
    <source>
        <dbReference type="ARBA" id="ARBA00023237"/>
    </source>
</evidence>
<dbReference type="GO" id="GO:0003774">
    <property type="term" value="F:cytoskeletal motor activity"/>
    <property type="evidence" value="ECO:0007669"/>
    <property type="project" value="InterPro"/>
</dbReference>
<evidence type="ECO:0000256" key="7">
    <source>
        <dbReference type="HAMAP-Rule" id="MF_00415"/>
    </source>
</evidence>
<keyword evidence="5 7" id="KW-0975">Bacterial flagellum</keyword>
<dbReference type="HAMAP" id="MF_00415">
    <property type="entry name" value="FlgH"/>
    <property type="match status" value="1"/>
</dbReference>
<keyword evidence="4 7" id="KW-0472">Membrane</keyword>
<keyword evidence="9" id="KW-0969">Cilium</keyword>
<evidence type="ECO:0000256" key="1">
    <source>
        <dbReference type="ARBA" id="ARBA00002591"/>
    </source>
</evidence>
<keyword evidence="9" id="KW-0966">Cell projection</keyword>
<sequence length="244" mass="26350">MKKKLGLTNIKILSLLIASTIIFSGCASKVETNVPTADYKKEIEEYHKRTAPKAPTASLWTDIGNSSALFLDYKGRTIGDIVIVKIVESSSATNSNSTSASKTSSYDMGLTNLLGLPTNLGVKNFLGTGNPLNPTVKESTKNSFTGQGKKQKSDQVKATMAARVVDVLPSGNLVIEGQREIIVDQEKQVITVKGIIRQKDIDADNQVLSTAIADAQISYSGKGIISDSNKKGWLSNIIDWVWPF</sequence>
<evidence type="ECO:0000313" key="9">
    <source>
        <dbReference type="EMBL" id="PMP69347.1"/>
    </source>
</evidence>
<name>A0A2J6WGA8_9BACT</name>
<dbReference type="AlphaFoldDB" id="A0A2J6WGA8"/>
<comment type="subcellular location">
    <subcellularLocation>
        <location evidence="7">Cell outer membrane</location>
        <topology evidence="7">Lipid-anchor</topology>
    </subcellularLocation>
    <subcellularLocation>
        <location evidence="7">Bacterial flagellum basal body</location>
    </subcellularLocation>
</comment>
<comment type="similarity">
    <text evidence="2 7">Belongs to the FlgH family.</text>
</comment>
<reference evidence="9 10" key="1">
    <citation type="submission" date="2018-01" db="EMBL/GenBank/DDBJ databases">
        <title>Metagenomic assembled genomes from two thermal pools in the Uzon Caldera, Kamchatka, Russia.</title>
        <authorList>
            <person name="Wilkins L."/>
            <person name="Ettinger C."/>
        </authorList>
    </citation>
    <scope>NUCLEOTIDE SEQUENCE [LARGE SCALE GENOMIC DNA]</scope>
    <source>
        <strain evidence="9">ZAV-05</strain>
    </source>
</reference>
<keyword evidence="3 7" id="KW-0732">Signal</keyword>
<dbReference type="PANTHER" id="PTHR34933">
    <property type="entry name" value="FLAGELLAR L-RING PROTEIN"/>
    <property type="match status" value="1"/>
</dbReference>
<dbReference type="GO" id="GO:0009279">
    <property type="term" value="C:cell outer membrane"/>
    <property type="evidence" value="ECO:0007669"/>
    <property type="project" value="UniProtKB-SubCell"/>
</dbReference>
<comment type="subunit">
    <text evidence="7">The basal body constitutes a major portion of the flagellar organelle and consists of four rings (L,P,S, and M) mounted on a central rod.</text>
</comment>
<dbReference type="PANTHER" id="PTHR34933:SF1">
    <property type="entry name" value="FLAGELLAR L-RING PROTEIN"/>
    <property type="match status" value="1"/>
</dbReference>
<dbReference type="PROSITE" id="PS51257">
    <property type="entry name" value="PROKAR_LIPOPROTEIN"/>
    <property type="match status" value="1"/>
</dbReference>
<gene>
    <name evidence="7" type="primary">flgH</name>
    <name evidence="9" type="ORF">C0187_07300</name>
</gene>